<evidence type="ECO:0000256" key="1">
    <source>
        <dbReference type="SAM" id="MobiDB-lite"/>
    </source>
</evidence>
<proteinExistence type="predicted"/>
<sequence length="177" mass="19131">MVAPWPLHPTEHKKEAGTPVDGCNPQRSLHLSTLELSHGAGTSRTEALRSPIASSLPLSSVIFWITSSLDLKAVGGYASNIVVCTGVLFSDDDVCIGLRNNTGRDVHVGNAILKTGIFSTFAHSADIQHAALPPRLCDWTYNSDKLVGERVFRVEGSPTPMCQKSARETVIIVIWLL</sequence>
<feature type="region of interest" description="Disordered" evidence="1">
    <location>
        <begin position="1"/>
        <end position="22"/>
    </location>
</feature>
<name>A0AA38I7U2_9CUCU</name>
<keyword evidence="3" id="KW-1185">Reference proteome</keyword>
<accession>A0AA38I7U2</accession>
<dbReference type="Proteomes" id="UP001168821">
    <property type="component" value="Unassembled WGS sequence"/>
</dbReference>
<evidence type="ECO:0000313" key="2">
    <source>
        <dbReference type="EMBL" id="KAJ3649482.1"/>
    </source>
</evidence>
<protein>
    <submittedName>
        <fullName evidence="2">Uncharacterized protein</fullName>
    </submittedName>
</protein>
<gene>
    <name evidence="2" type="ORF">Zmor_021222</name>
</gene>
<reference evidence="2" key="1">
    <citation type="journal article" date="2023" name="G3 (Bethesda)">
        <title>Whole genome assemblies of Zophobas morio and Tenebrio molitor.</title>
        <authorList>
            <person name="Kaur S."/>
            <person name="Stinson S.A."/>
            <person name="diCenzo G.C."/>
        </authorList>
    </citation>
    <scope>NUCLEOTIDE SEQUENCE</scope>
    <source>
        <strain evidence="2">QUZm001</strain>
    </source>
</reference>
<comment type="caution">
    <text evidence="2">The sequence shown here is derived from an EMBL/GenBank/DDBJ whole genome shotgun (WGS) entry which is preliminary data.</text>
</comment>
<dbReference type="AlphaFoldDB" id="A0AA38I7U2"/>
<evidence type="ECO:0000313" key="3">
    <source>
        <dbReference type="Proteomes" id="UP001168821"/>
    </source>
</evidence>
<organism evidence="2 3">
    <name type="scientific">Zophobas morio</name>
    <dbReference type="NCBI Taxonomy" id="2755281"/>
    <lineage>
        <taxon>Eukaryota</taxon>
        <taxon>Metazoa</taxon>
        <taxon>Ecdysozoa</taxon>
        <taxon>Arthropoda</taxon>
        <taxon>Hexapoda</taxon>
        <taxon>Insecta</taxon>
        <taxon>Pterygota</taxon>
        <taxon>Neoptera</taxon>
        <taxon>Endopterygota</taxon>
        <taxon>Coleoptera</taxon>
        <taxon>Polyphaga</taxon>
        <taxon>Cucujiformia</taxon>
        <taxon>Tenebrionidae</taxon>
        <taxon>Zophobas</taxon>
    </lineage>
</organism>
<dbReference type="EMBL" id="JALNTZ010000006">
    <property type="protein sequence ID" value="KAJ3649482.1"/>
    <property type="molecule type" value="Genomic_DNA"/>
</dbReference>